<reference evidence="1" key="1">
    <citation type="submission" date="2022-06" db="EMBL/GenBank/DDBJ databases">
        <title>New cyanobacteria of genus Symplocastrum in benthos of Lake Baikal.</title>
        <authorList>
            <person name="Sorokovikova E."/>
            <person name="Tikhonova I."/>
            <person name="Krasnopeev A."/>
            <person name="Evseev P."/>
            <person name="Gladkikh A."/>
            <person name="Belykh O."/>
        </authorList>
    </citation>
    <scope>NUCLEOTIDE SEQUENCE</scope>
    <source>
        <strain evidence="1">BBK-W-15</strain>
    </source>
</reference>
<proteinExistence type="predicted"/>
<comment type="caution">
    <text evidence="1">The sequence shown here is derived from an EMBL/GenBank/DDBJ whole genome shotgun (WGS) entry which is preliminary data.</text>
</comment>
<name>A0AAE3KNL3_9CYAN</name>
<protein>
    <submittedName>
        <fullName evidence="1">Uncharacterized protein</fullName>
    </submittedName>
</protein>
<organism evidence="1 2">
    <name type="scientific">Limnofasciculus baicalensis BBK-W-15</name>
    <dbReference type="NCBI Taxonomy" id="2699891"/>
    <lineage>
        <taxon>Bacteria</taxon>
        <taxon>Bacillati</taxon>
        <taxon>Cyanobacteriota</taxon>
        <taxon>Cyanophyceae</taxon>
        <taxon>Coleofasciculales</taxon>
        <taxon>Coleofasciculaceae</taxon>
        <taxon>Limnofasciculus</taxon>
        <taxon>Limnofasciculus baicalensis</taxon>
    </lineage>
</organism>
<accession>A0AAE3KNL3</accession>
<evidence type="ECO:0000313" key="2">
    <source>
        <dbReference type="Proteomes" id="UP001204953"/>
    </source>
</evidence>
<dbReference type="RefSeq" id="WP_254013226.1">
    <property type="nucleotide sequence ID" value="NZ_JAMZMM010000204.1"/>
</dbReference>
<dbReference type="EMBL" id="JAMZMM010000204">
    <property type="protein sequence ID" value="MCP2730469.1"/>
    <property type="molecule type" value="Genomic_DNA"/>
</dbReference>
<sequence>MAYSDFKTINQVKAIFNLNVNLVALFPQIEPIEPSEYLKITLKRNLQVAFDNDTEKARSELIIAPLLIEIREIFNGHVSIFSGRDFNVDIANGLNGFCDYILSASEFTLEIEAPVIAIVEAKNESTNVGLGQCIAEMVAAQRFNQARDRNTQSIYGAVTTGRLWRFLKLSEQTILIDKEELVIEDSEDVNIAKVLAILSEPIKQFNLYLG</sequence>
<gene>
    <name evidence="1" type="ORF">NJ959_18745</name>
</gene>
<dbReference type="Proteomes" id="UP001204953">
    <property type="component" value="Unassembled WGS sequence"/>
</dbReference>
<dbReference type="AlphaFoldDB" id="A0AAE3KNL3"/>
<evidence type="ECO:0000313" key="1">
    <source>
        <dbReference type="EMBL" id="MCP2730469.1"/>
    </source>
</evidence>
<keyword evidence="2" id="KW-1185">Reference proteome</keyword>